<feature type="compositionally biased region" description="Basic and acidic residues" evidence="1">
    <location>
        <begin position="1"/>
        <end position="23"/>
    </location>
</feature>
<organism evidence="2 3">
    <name type="scientific">Rhizobium etli (strain CIAT 652)</name>
    <dbReference type="NCBI Taxonomy" id="491916"/>
    <lineage>
        <taxon>Bacteria</taxon>
        <taxon>Pseudomonadati</taxon>
        <taxon>Pseudomonadota</taxon>
        <taxon>Alphaproteobacteria</taxon>
        <taxon>Hyphomicrobiales</taxon>
        <taxon>Rhizobiaceae</taxon>
        <taxon>Rhizobium/Agrobacterium group</taxon>
        <taxon>Rhizobium</taxon>
    </lineage>
</organism>
<dbReference type="HOGENOM" id="CLU_198383_0_0_5"/>
<evidence type="ECO:0000313" key="2">
    <source>
        <dbReference type="EMBL" id="ACE94150.1"/>
    </source>
</evidence>
<feature type="compositionally biased region" description="Basic and acidic residues" evidence="1">
    <location>
        <begin position="43"/>
        <end position="55"/>
    </location>
</feature>
<dbReference type="KEGG" id="rec:RHECIAT_PC0000069"/>
<dbReference type="eggNOG" id="ENOG5033HFI">
    <property type="taxonomic scope" value="Bacteria"/>
</dbReference>
<dbReference type="EMBL" id="CP001077">
    <property type="protein sequence ID" value="ACE94150.1"/>
    <property type="molecule type" value="Genomic_DNA"/>
</dbReference>
<gene>
    <name evidence="2" type="ordered locus">RHECIAT_PC0000069</name>
</gene>
<feature type="region of interest" description="Disordered" evidence="1">
    <location>
        <begin position="1"/>
        <end position="61"/>
    </location>
</feature>
<sequence length="61" mass="6954">MSKRELIDTGTDKRYVRRDDQGRFSESADVGRSLSADKRRKAKNDAKPGEGDRGDHHSKKH</sequence>
<dbReference type="Proteomes" id="UP000008817">
    <property type="component" value="Plasmid pC"/>
</dbReference>
<dbReference type="AlphaFoldDB" id="B3Q4L9"/>
<proteinExistence type="predicted"/>
<protein>
    <submittedName>
        <fullName evidence="2">Hypothetical conserved protein</fullName>
    </submittedName>
</protein>
<accession>B3Q4L9</accession>
<evidence type="ECO:0000256" key="1">
    <source>
        <dbReference type="SAM" id="MobiDB-lite"/>
    </source>
</evidence>
<geneLocation type="plasmid" evidence="2 3">
    <name>pC</name>
</geneLocation>
<evidence type="ECO:0000313" key="3">
    <source>
        <dbReference type="Proteomes" id="UP000008817"/>
    </source>
</evidence>
<name>B3Q4L9_RHIE6</name>
<keyword evidence="2" id="KW-0614">Plasmid</keyword>
<reference evidence="2 3" key="1">
    <citation type="submission" date="2008-04" db="EMBL/GenBank/DDBJ databases">
        <title>Genome diversity and DNA divergence of Rhizobium etli.</title>
        <authorList>
            <person name="Gonzalez V."/>
            <person name="Acosta J.L."/>
            <person name="Santamaria R.I."/>
            <person name="Bustos P."/>
            <person name="Hernandez-Gonzalez I.L."/>
            <person name="Fernandez J.L."/>
            <person name="Diaz R."/>
            <person name="Flores M."/>
            <person name="Mora J."/>
            <person name="Palacios R."/>
            <person name="Davila G."/>
        </authorList>
    </citation>
    <scope>NUCLEOTIDE SEQUENCE [LARGE SCALE GENOMIC DNA]</scope>
    <source>
        <strain evidence="2 3">CIAT 652</strain>
        <plasmid evidence="3">Plasmid pC</plasmid>
    </source>
</reference>